<dbReference type="GO" id="GO:0046872">
    <property type="term" value="F:metal ion binding"/>
    <property type="evidence" value="ECO:0007669"/>
    <property type="project" value="UniProtKB-KW"/>
</dbReference>
<evidence type="ECO:0000256" key="3">
    <source>
        <dbReference type="ARBA" id="ARBA00010183"/>
    </source>
</evidence>
<feature type="active site" evidence="17">
    <location>
        <position position="52"/>
    </location>
</feature>
<dbReference type="FunFam" id="1.10.1520.10:FF:000001">
    <property type="entry name" value="Ribonuclease 3"/>
    <property type="match status" value="1"/>
</dbReference>
<dbReference type="GO" id="GO:0019843">
    <property type="term" value="F:rRNA binding"/>
    <property type="evidence" value="ECO:0007669"/>
    <property type="project" value="UniProtKB-KW"/>
</dbReference>
<dbReference type="InterPro" id="IPR011907">
    <property type="entry name" value="RNase_III"/>
</dbReference>
<keyword evidence="9 17" id="KW-0540">Nuclease</keyword>
<dbReference type="Proteomes" id="UP000198556">
    <property type="component" value="Unassembled WGS sequence"/>
</dbReference>
<dbReference type="GO" id="GO:0006397">
    <property type="term" value="P:mRNA processing"/>
    <property type="evidence" value="ECO:0007669"/>
    <property type="project" value="UniProtKB-UniRule"/>
</dbReference>
<feature type="binding site" evidence="17">
    <location>
        <position position="48"/>
    </location>
    <ligand>
        <name>Mg(2+)</name>
        <dbReference type="ChEBI" id="CHEBI:18420"/>
    </ligand>
</feature>
<feature type="domain" description="RNase III" evidence="19">
    <location>
        <begin position="6"/>
        <end position="135"/>
    </location>
</feature>
<comment type="subcellular location">
    <subcellularLocation>
        <location evidence="2 17">Cytoplasm</location>
    </subcellularLocation>
</comment>
<dbReference type="STRING" id="137733.SAMN05421767_1546"/>
<comment type="catalytic activity">
    <reaction evidence="1 17">
        <text>Endonucleolytic cleavage to 5'-phosphomonoester.</text>
        <dbReference type="EC" id="3.1.26.3"/>
    </reaction>
</comment>
<evidence type="ECO:0000256" key="11">
    <source>
        <dbReference type="ARBA" id="ARBA00022730"/>
    </source>
</evidence>
<keyword evidence="7 17" id="KW-0507">mRNA processing</keyword>
<dbReference type="EMBL" id="FOGF01000054">
    <property type="protein sequence ID" value="SER45704.1"/>
    <property type="molecule type" value="Genomic_DNA"/>
</dbReference>
<feature type="binding site" evidence="17">
    <location>
        <position position="121"/>
    </location>
    <ligand>
        <name>Mg(2+)</name>
        <dbReference type="ChEBI" id="CHEBI:18420"/>
    </ligand>
</feature>
<dbReference type="InterPro" id="IPR014720">
    <property type="entry name" value="dsRBD_dom"/>
</dbReference>
<comment type="function">
    <text evidence="16">Digests double-stranded RNA. Involved in the processing of primary rRNA transcript to yield the immediate precursors to the large and small rRNAs (23S and 16S). Also processes some mRNAs, and tRNAs when they are encoded in the rRNA operon.</text>
</comment>
<dbReference type="GO" id="GO:0008033">
    <property type="term" value="P:tRNA processing"/>
    <property type="evidence" value="ECO:0007669"/>
    <property type="project" value="UniProtKB-KW"/>
</dbReference>
<comment type="cofactor">
    <cofactor evidence="17">
        <name>Mg(2+)</name>
        <dbReference type="ChEBI" id="CHEBI:18420"/>
    </cofactor>
</comment>
<evidence type="ECO:0000256" key="5">
    <source>
        <dbReference type="ARBA" id="ARBA00022490"/>
    </source>
</evidence>
<keyword evidence="11 17" id="KW-0699">rRNA-binding</keyword>
<protein>
    <recommendedName>
        <fullName evidence="17">Ribonuclease 3</fullName>
        <ecNumber evidence="17">3.1.26.3</ecNumber>
    </recommendedName>
    <alternativeName>
        <fullName evidence="17">Ribonuclease III</fullName>
        <shortName evidence="17">RNase III</shortName>
    </alternativeName>
</protein>
<dbReference type="Pfam" id="PF00035">
    <property type="entry name" value="dsrm"/>
    <property type="match status" value="1"/>
</dbReference>
<evidence type="ECO:0000256" key="10">
    <source>
        <dbReference type="ARBA" id="ARBA00022723"/>
    </source>
</evidence>
<dbReference type="Pfam" id="PF14622">
    <property type="entry name" value="Ribonucleas_3_3"/>
    <property type="match status" value="1"/>
</dbReference>
<dbReference type="PANTHER" id="PTHR11207">
    <property type="entry name" value="RIBONUCLEASE III"/>
    <property type="match status" value="1"/>
</dbReference>
<evidence type="ECO:0000256" key="2">
    <source>
        <dbReference type="ARBA" id="ARBA00004496"/>
    </source>
</evidence>
<dbReference type="RefSeq" id="WP_089747936.1">
    <property type="nucleotide sequence ID" value="NZ_FOGF01000054.1"/>
</dbReference>
<evidence type="ECO:0000256" key="6">
    <source>
        <dbReference type="ARBA" id="ARBA00022552"/>
    </source>
</evidence>
<accession>A0A1H9PBS9</accession>
<dbReference type="AlphaFoldDB" id="A0A1H9PBS9"/>
<dbReference type="GO" id="GO:0042802">
    <property type="term" value="F:identical protein binding"/>
    <property type="evidence" value="ECO:0007669"/>
    <property type="project" value="UniProtKB-ARBA"/>
</dbReference>
<evidence type="ECO:0000256" key="7">
    <source>
        <dbReference type="ARBA" id="ARBA00022664"/>
    </source>
</evidence>
<dbReference type="PANTHER" id="PTHR11207:SF0">
    <property type="entry name" value="RIBONUCLEASE 3"/>
    <property type="match status" value="1"/>
</dbReference>
<comment type="subunit">
    <text evidence="4 17">Homodimer.</text>
</comment>
<evidence type="ECO:0000256" key="9">
    <source>
        <dbReference type="ARBA" id="ARBA00022722"/>
    </source>
</evidence>
<organism evidence="20 21">
    <name type="scientific">Granulicatella balaenopterae</name>
    <dbReference type="NCBI Taxonomy" id="137733"/>
    <lineage>
        <taxon>Bacteria</taxon>
        <taxon>Bacillati</taxon>
        <taxon>Bacillota</taxon>
        <taxon>Bacilli</taxon>
        <taxon>Lactobacillales</taxon>
        <taxon>Carnobacteriaceae</taxon>
        <taxon>Granulicatella</taxon>
    </lineage>
</organism>
<evidence type="ECO:0000259" key="19">
    <source>
        <dbReference type="PROSITE" id="PS50142"/>
    </source>
</evidence>
<dbReference type="SUPFAM" id="SSF69065">
    <property type="entry name" value="RNase III domain-like"/>
    <property type="match status" value="1"/>
</dbReference>
<feature type="active site" evidence="17">
    <location>
        <position position="124"/>
    </location>
</feature>
<evidence type="ECO:0000256" key="4">
    <source>
        <dbReference type="ARBA" id="ARBA00011738"/>
    </source>
</evidence>
<evidence type="ECO:0000313" key="21">
    <source>
        <dbReference type="Proteomes" id="UP000198556"/>
    </source>
</evidence>
<dbReference type="PROSITE" id="PS50142">
    <property type="entry name" value="RNASE_3_2"/>
    <property type="match status" value="1"/>
</dbReference>
<evidence type="ECO:0000256" key="1">
    <source>
        <dbReference type="ARBA" id="ARBA00000109"/>
    </source>
</evidence>
<proteinExistence type="inferred from homology"/>
<comment type="function">
    <text evidence="17">Digests double-stranded RNA. Involved in the processing of primary rRNA transcript to yield the immediate precursors to the large and small rRNAs (23S and 16S). Processes some mRNAs, and tRNAs when they are encoded in the rRNA operon. Processes pre-crRNA and tracrRNA of type II CRISPR loci if present in the organism.</text>
</comment>
<dbReference type="GO" id="GO:0010468">
    <property type="term" value="P:regulation of gene expression"/>
    <property type="evidence" value="ECO:0007669"/>
    <property type="project" value="TreeGrafter"/>
</dbReference>
<dbReference type="NCBIfam" id="TIGR02191">
    <property type="entry name" value="RNaseIII"/>
    <property type="match status" value="1"/>
</dbReference>
<dbReference type="CDD" id="cd10845">
    <property type="entry name" value="DSRM_RNAse_III_family"/>
    <property type="match status" value="1"/>
</dbReference>
<keyword evidence="6 17" id="KW-0698">rRNA processing</keyword>
<dbReference type="InterPro" id="IPR036389">
    <property type="entry name" value="RNase_III_sf"/>
</dbReference>
<name>A0A1H9PBS9_9LACT</name>
<evidence type="ECO:0000256" key="15">
    <source>
        <dbReference type="ARBA" id="ARBA00022884"/>
    </source>
</evidence>
<sequence>MLQELKKRVLEEYGIQFQDEKYLIEAMTHSSYSNEHKEMNGVYNERIEFLGDAVLELFVSRWLFLHFPKMKEGELSRLRAQIVCEKSFALLAKECRLDQFVLLGKGEEAMGGRQRPALLCDLFEAFVGAIYLDKGFDEVSQFLEKVVASKIQDGKFLLNQDYKTDLQEELQKQGSVKIEYIVNKEIGPSHDKEFYVSVLLEGQVLANGVGRSKKAAEQEAAKIALEQLAKK</sequence>
<dbReference type="InterPro" id="IPR000999">
    <property type="entry name" value="RNase_III_dom"/>
</dbReference>
<dbReference type="FunFam" id="3.30.160.20:FF:000003">
    <property type="entry name" value="Ribonuclease 3"/>
    <property type="match status" value="1"/>
</dbReference>
<dbReference type="PROSITE" id="PS50137">
    <property type="entry name" value="DS_RBD"/>
    <property type="match status" value="1"/>
</dbReference>
<feature type="domain" description="DRBM" evidence="18">
    <location>
        <begin position="161"/>
        <end position="230"/>
    </location>
</feature>
<dbReference type="CDD" id="cd00593">
    <property type="entry name" value="RIBOc"/>
    <property type="match status" value="1"/>
</dbReference>
<evidence type="ECO:0000256" key="12">
    <source>
        <dbReference type="ARBA" id="ARBA00022759"/>
    </source>
</evidence>
<dbReference type="OrthoDB" id="9805026at2"/>
<dbReference type="Gene3D" id="3.30.160.20">
    <property type="match status" value="1"/>
</dbReference>
<keyword evidence="5 17" id="KW-0963">Cytoplasm</keyword>
<keyword evidence="15 17" id="KW-0694">RNA-binding</keyword>
<evidence type="ECO:0000256" key="13">
    <source>
        <dbReference type="ARBA" id="ARBA00022801"/>
    </source>
</evidence>
<evidence type="ECO:0000256" key="14">
    <source>
        <dbReference type="ARBA" id="ARBA00022842"/>
    </source>
</evidence>
<evidence type="ECO:0000256" key="16">
    <source>
        <dbReference type="ARBA" id="ARBA00053741"/>
    </source>
</evidence>
<dbReference type="SMART" id="SM00535">
    <property type="entry name" value="RIBOc"/>
    <property type="match status" value="1"/>
</dbReference>
<reference evidence="20 21" key="1">
    <citation type="submission" date="2016-10" db="EMBL/GenBank/DDBJ databases">
        <authorList>
            <person name="de Groot N.N."/>
        </authorList>
    </citation>
    <scope>NUCLEOTIDE SEQUENCE [LARGE SCALE GENOMIC DNA]</scope>
    <source>
        <strain evidence="20 21">DSM 15827</strain>
    </source>
</reference>
<evidence type="ECO:0000259" key="18">
    <source>
        <dbReference type="PROSITE" id="PS50137"/>
    </source>
</evidence>
<dbReference type="EC" id="3.1.26.3" evidence="17"/>
<gene>
    <name evidence="17" type="primary">rnc</name>
    <name evidence="20" type="ORF">SAMN05421767_1546</name>
</gene>
<evidence type="ECO:0000256" key="8">
    <source>
        <dbReference type="ARBA" id="ARBA00022694"/>
    </source>
</evidence>
<keyword evidence="12 17" id="KW-0255">Endonuclease</keyword>
<dbReference type="HAMAP" id="MF_00104">
    <property type="entry name" value="RNase_III"/>
    <property type="match status" value="1"/>
</dbReference>
<keyword evidence="8 17" id="KW-0819">tRNA processing</keyword>
<keyword evidence="14 17" id="KW-0460">Magnesium</keyword>
<keyword evidence="21" id="KW-1185">Reference proteome</keyword>
<dbReference type="SMART" id="SM00358">
    <property type="entry name" value="DSRM"/>
    <property type="match status" value="1"/>
</dbReference>
<evidence type="ECO:0000256" key="17">
    <source>
        <dbReference type="HAMAP-Rule" id="MF_00104"/>
    </source>
</evidence>
<dbReference type="GO" id="GO:0005737">
    <property type="term" value="C:cytoplasm"/>
    <property type="evidence" value="ECO:0007669"/>
    <property type="project" value="UniProtKB-SubCell"/>
</dbReference>
<dbReference type="SUPFAM" id="SSF54768">
    <property type="entry name" value="dsRNA-binding domain-like"/>
    <property type="match status" value="1"/>
</dbReference>
<keyword evidence="10 17" id="KW-0479">Metal-binding</keyword>
<dbReference type="GO" id="GO:0004525">
    <property type="term" value="F:ribonuclease III activity"/>
    <property type="evidence" value="ECO:0007669"/>
    <property type="project" value="UniProtKB-UniRule"/>
</dbReference>
<dbReference type="GO" id="GO:0003725">
    <property type="term" value="F:double-stranded RNA binding"/>
    <property type="evidence" value="ECO:0007669"/>
    <property type="project" value="TreeGrafter"/>
</dbReference>
<evidence type="ECO:0000313" key="20">
    <source>
        <dbReference type="EMBL" id="SER45704.1"/>
    </source>
</evidence>
<keyword evidence="13 17" id="KW-0378">Hydrolase</keyword>
<dbReference type="GO" id="GO:0006364">
    <property type="term" value="P:rRNA processing"/>
    <property type="evidence" value="ECO:0007669"/>
    <property type="project" value="UniProtKB-UniRule"/>
</dbReference>
<comment type="similarity">
    <text evidence="3">Belongs to the ribonuclease III family.</text>
</comment>
<feature type="binding site" evidence="17">
    <location>
        <position position="124"/>
    </location>
    <ligand>
        <name>Mg(2+)</name>
        <dbReference type="ChEBI" id="CHEBI:18420"/>
    </ligand>
</feature>
<dbReference type="Gene3D" id="1.10.1520.10">
    <property type="entry name" value="Ribonuclease III domain"/>
    <property type="match status" value="1"/>
</dbReference>